<evidence type="ECO:0000256" key="8">
    <source>
        <dbReference type="SAM" id="MobiDB-lite"/>
    </source>
</evidence>
<evidence type="ECO:0000259" key="10">
    <source>
        <dbReference type="PROSITE" id="PS51309"/>
    </source>
</evidence>
<evidence type="ECO:0000256" key="7">
    <source>
        <dbReference type="RuleBase" id="RU362004"/>
    </source>
</evidence>
<feature type="domain" description="RRM" evidence="9">
    <location>
        <begin position="104"/>
        <end position="176"/>
    </location>
</feature>
<feature type="domain" description="RRM" evidence="9">
    <location>
        <begin position="197"/>
        <end position="274"/>
    </location>
</feature>
<keyword evidence="5 6" id="KW-0694">RNA-binding</keyword>
<comment type="subcellular location">
    <subcellularLocation>
        <location evidence="1 7">Cytoplasm</location>
    </subcellularLocation>
</comment>
<evidence type="ECO:0000256" key="6">
    <source>
        <dbReference type="PROSITE-ProRule" id="PRU00176"/>
    </source>
</evidence>
<feature type="domain" description="RRM" evidence="9">
    <location>
        <begin position="300"/>
        <end position="377"/>
    </location>
</feature>
<evidence type="ECO:0000256" key="2">
    <source>
        <dbReference type="ARBA" id="ARBA00008557"/>
    </source>
</evidence>
<dbReference type="SUPFAM" id="SSF54928">
    <property type="entry name" value="RNA-binding domain, RBD"/>
    <property type="match status" value="2"/>
</dbReference>
<dbReference type="GO" id="GO:0005737">
    <property type="term" value="C:cytoplasm"/>
    <property type="evidence" value="ECO:0007669"/>
    <property type="project" value="UniProtKB-SubCell"/>
</dbReference>
<dbReference type="CDD" id="cd12378">
    <property type="entry name" value="RRM1_I_PABPs"/>
    <property type="match status" value="1"/>
</dbReference>
<dbReference type="InterPro" id="IPR034364">
    <property type="entry name" value="PABP_RRM1"/>
</dbReference>
<dbReference type="InterPro" id="IPR000504">
    <property type="entry name" value="RRM_dom"/>
</dbReference>
<dbReference type="InterPro" id="IPR036053">
    <property type="entry name" value="PABP-dom"/>
</dbReference>
<proteinExistence type="inferred from homology"/>
<dbReference type="CDD" id="cd12379">
    <property type="entry name" value="RRM2_I_PABPs"/>
    <property type="match status" value="1"/>
</dbReference>
<comment type="function">
    <text evidence="7">Binds the poly(A) tail of mRNA.</text>
</comment>
<evidence type="ECO:0000256" key="3">
    <source>
        <dbReference type="ARBA" id="ARBA00022490"/>
    </source>
</evidence>
<dbReference type="FunFam" id="3.30.70.330:FF:000021">
    <property type="entry name" value="Polyadenylate-binding protein"/>
    <property type="match status" value="1"/>
</dbReference>
<dbReference type="SMART" id="SM00517">
    <property type="entry name" value="PolyA"/>
    <property type="match status" value="1"/>
</dbReference>
<dbReference type="SMART" id="SM00361">
    <property type="entry name" value="RRM_1"/>
    <property type="match status" value="4"/>
</dbReference>
<dbReference type="FunFam" id="3.30.70.330:FF:000091">
    <property type="entry name" value="Polyadenylate-binding protein"/>
    <property type="match status" value="1"/>
</dbReference>
<dbReference type="OrthoDB" id="19742at2759"/>
<evidence type="ECO:0000259" key="9">
    <source>
        <dbReference type="PROSITE" id="PS50102"/>
    </source>
</evidence>
<dbReference type="Pfam" id="PF00658">
    <property type="entry name" value="MLLE"/>
    <property type="match status" value="1"/>
</dbReference>
<dbReference type="Proteomes" id="UP000594262">
    <property type="component" value="Unplaced"/>
</dbReference>
<dbReference type="InterPro" id="IPR045305">
    <property type="entry name" value="RRM2_I_PABPs"/>
</dbReference>
<comment type="similarity">
    <text evidence="2 7">Belongs to the polyadenylate-binding protein type-1 family.</text>
</comment>
<dbReference type="InterPro" id="IPR006515">
    <property type="entry name" value="PABP_1234"/>
</dbReference>
<dbReference type="CDD" id="cd12380">
    <property type="entry name" value="RRM3_I_PABPs"/>
    <property type="match status" value="1"/>
</dbReference>
<organism evidence="11 12">
    <name type="scientific">Clytia hemisphaerica</name>
    <dbReference type="NCBI Taxonomy" id="252671"/>
    <lineage>
        <taxon>Eukaryota</taxon>
        <taxon>Metazoa</taxon>
        <taxon>Cnidaria</taxon>
        <taxon>Hydrozoa</taxon>
        <taxon>Hydroidolina</taxon>
        <taxon>Leptothecata</taxon>
        <taxon>Obeliida</taxon>
        <taxon>Clytiidae</taxon>
        <taxon>Clytia</taxon>
    </lineage>
</organism>
<evidence type="ECO:0000313" key="11">
    <source>
        <dbReference type="EnsemblMetazoa" id="CLYHEMP012373.1"/>
    </source>
</evidence>
<dbReference type="GeneID" id="136799474"/>
<dbReference type="Pfam" id="PF00076">
    <property type="entry name" value="RRM_1"/>
    <property type="match status" value="4"/>
</dbReference>
<dbReference type="InterPro" id="IPR012677">
    <property type="entry name" value="Nucleotide-bd_a/b_plait_sf"/>
</dbReference>
<evidence type="ECO:0000256" key="1">
    <source>
        <dbReference type="ARBA" id="ARBA00004496"/>
    </source>
</evidence>
<dbReference type="AlphaFoldDB" id="A0A7M5WMY6"/>
<evidence type="ECO:0000256" key="4">
    <source>
        <dbReference type="ARBA" id="ARBA00022737"/>
    </source>
</evidence>
<dbReference type="NCBIfam" id="TIGR01628">
    <property type="entry name" value="PABP-1234"/>
    <property type="match status" value="1"/>
</dbReference>
<feature type="compositionally biased region" description="Polar residues" evidence="8">
    <location>
        <begin position="482"/>
        <end position="491"/>
    </location>
</feature>
<keyword evidence="4" id="KW-0677">Repeat</keyword>
<dbReference type="InterPro" id="IPR003954">
    <property type="entry name" value="RRM_euk-type"/>
</dbReference>
<protein>
    <recommendedName>
        <fullName evidence="7">Polyadenylate-binding protein</fullName>
        <shortName evidence="7">PABP</shortName>
    </recommendedName>
</protein>
<dbReference type="CDD" id="cd12381">
    <property type="entry name" value="RRM4_I_PABPs"/>
    <property type="match status" value="1"/>
</dbReference>
<dbReference type="Gene3D" id="3.30.70.330">
    <property type="match status" value="4"/>
</dbReference>
<evidence type="ECO:0000313" key="12">
    <source>
        <dbReference type="Proteomes" id="UP000594262"/>
    </source>
</evidence>
<reference evidence="11" key="1">
    <citation type="submission" date="2021-01" db="UniProtKB">
        <authorList>
            <consortium name="EnsemblMetazoa"/>
        </authorList>
    </citation>
    <scope>IDENTIFICATION</scope>
</reference>
<dbReference type="InterPro" id="IPR002004">
    <property type="entry name" value="PABP_HYD_C"/>
</dbReference>
<dbReference type="PROSITE" id="PS51309">
    <property type="entry name" value="PABC"/>
    <property type="match status" value="1"/>
</dbReference>
<dbReference type="Gene3D" id="1.10.1900.10">
    <property type="entry name" value="c-terminal domain of poly(a) binding protein"/>
    <property type="match status" value="1"/>
</dbReference>
<accession>A0A7M5WMY6</accession>
<dbReference type="FunFam" id="3.30.70.330:FF:000003">
    <property type="entry name" value="Polyadenylate-binding protein"/>
    <property type="match status" value="1"/>
</dbReference>
<dbReference type="SUPFAM" id="SSF63570">
    <property type="entry name" value="PABC (PABP) domain"/>
    <property type="match status" value="1"/>
</dbReference>
<dbReference type="InterPro" id="IPR035979">
    <property type="entry name" value="RBD_domain_sf"/>
</dbReference>
<dbReference type="EnsemblMetazoa" id="CLYHEMT012373.1">
    <property type="protein sequence ID" value="CLYHEMP012373.1"/>
    <property type="gene ID" value="CLYHEMG012373"/>
</dbReference>
<feature type="domain" description="RRM" evidence="9">
    <location>
        <begin position="16"/>
        <end position="94"/>
    </location>
</feature>
<sequence>MNQQGQGASSANYPIASLYVGDLSPDVTEAMLFEKFSATGPVLSIRVCRDLVTRRSLGYAYVNYQQPADAERAIDTLNYDPIKGRPCRIMWSQRDPTLRRSGVGNIFIKNLDKHIDHKGLYDTFSAFGNILSCKIAADDKGQSKGYGFVHYETKEAAQEAISKVNGMMLNDKKVFVGEFMCKKERVDQIGDQQKKFKNIFCKNFGNEFTNDKLLGLFQEFGEITSCVVMTDESGTSRGFGFIAFENHEDAEKACDELNNKEIDGNKITCCRAQKKAERSMELKSKFEQQKNERISRYQGVNLYIKNLEDGIDDERLRTEFSQFGTITSAKVMKDDKVNSKGFGFVCFSSPDEATKAVTEMNGRIIVTKPLYVALAQRKEERRAQLSTQFMQRVGPLRYQPGAGMPQQQGYSFQPGQPSFYIPTMPQGQRAAFIAQPVSQMTRPRWQSANVRQMQGGYPNPGGNVRGSRPRHPNSVQPRRETPYNQKFQQGGNMPNQVMRAGGPVPNQRAQYKLNQNTRNQYPAGPAPPAVVPQQVADQPAPMMPGQQEPLTASTLAGATPSEQKQMIGERLFPLVQEHQPKMAGKITGMLLEIDNGELLNMLESRDLLKDKVGEAVAVLQAHQAKEAQTQAKTGEQA</sequence>
<evidence type="ECO:0000256" key="5">
    <source>
        <dbReference type="ARBA" id="ARBA00022884"/>
    </source>
</evidence>
<dbReference type="FunFam" id="1.10.1900.10:FF:000001">
    <property type="entry name" value="Polyadenylate-binding protein"/>
    <property type="match status" value="1"/>
</dbReference>
<feature type="region of interest" description="Disordered" evidence="8">
    <location>
        <begin position="454"/>
        <end position="491"/>
    </location>
</feature>
<name>A0A7M5WMY6_9CNID</name>
<dbReference type="RefSeq" id="XP_066912319.1">
    <property type="nucleotide sequence ID" value="XM_067056218.1"/>
</dbReference>
<dbReference type="PANTHER" id="PTHR24012">
    <property type="entry name" value="RNA BINDING PROTEIN"/>
    <property type="match status" value="1"/>
</dbReference>
<dbReference type="PROSITE" id="PS50102">
    <property type="entry name" value="RRM"/>
    <property type="match status" value="4"/>
</dbReference>
<keyword evidence="12" id="KW-1185">Reference proteome</keyword>
<feature type="domain" description="PABC" evidence="10">
    <location>
        <begin position="547"/>
        <end position="624"/>
    </location>
</feature>
<dbReference type="SMART" id="SM00360">
    <property type="entry name" value="RRM"/>
    <property type="match status" value="4"/>
</dbReference>
<keyword evidence="3 7" id="KW-0963">Cytoplasm</keyword>
<dbReference type="GO" id="GO:0003723">
    <property type="term" value="F:RNA binding"/>
    <property type="evidence" value="ECO:0007669"/>
    <property type="project" value="UniProtKB-UniRule"/>
</dbReference>